<keyword evidence="4" id="KW-0472">Membrane</keyword>
<evidence type="ECO:0000313" key="5">
    <source>
        <dbReference type="Ensembl" id="ENSPKIP00000035197.1"/>
    </source>
</evidence>
<evidence type="ECO:0000256" key="1">
    <source>
        <dbReference type="ARBA" id="ARBA00004308"/>
    </source>
</evidence>
<reference evidence="5" key="1">
    <citation type="submission" date="2025-08" db="UniProtKB">
        <authorList>
            <consortium name="Ensembl"/>
        </authorList>
    </citation>
    <scope>IDENTIFICATION</scope>
</reference>
<dbReference type="Ensembl" id="ENSPKIT00000016125.1">
    <property type="protein sequence ID" value="ENSPKIP00000035197.1"/>
    <property type="gene ID" value="ENSPKIG00000014230.1"/>
</dbReference>
<evidence type="ECO:0000256" key="4">
    <source>
        <dbReference type="ARBA" id="ARBA00023136"/>
    </source>
</evidence>
<dbReference type="GeneTree" id="ENSGT00940000154481"/>
<keyword evidence="3" id="KW-0677">Repeat</keyword>
<organism evidence="5 6">
    <name type="scientific">Paramormyrops kingsleyae</name>
    <dbReference type="NCBI Taxonomy" id="1676925"/>
    <lineage>
        <taxon>Eukaryota</taxon>
        <taxon>Metazoa</taxon>
        <taxon>Chordata</taxon>
        <taxon>Craniata</taxon>
        <taxon>Vertebrata</taxon>
        <taxon>Euteleostomi</taxon>
        <taxon>Actinopterygii</taxon>
        <taxon>Neopterygii</taxon>
        <taxon>Teleostei</taxon>
        <taxon>Osteoglossocephala</taxon>
        <taxon>Osteoglossomorpha</taxon>
        <taxon>Osteoglossiformes</taxon>
        <taxon>Mormyridae</taxon>
        <taxon>Paramormyrops</taxon>
    </lineage>
</organism>
<protein>
    <submittedName>
        <fullName evidence="5">Uncharacterized protein</fullName>
    </submittedName>
</protein>
<accession>A0A3B3SWR2</accession>
<evidence type="ECO:0000313" key="6">
    <source>
        <dbReference type="Proteomes" id="UP000261540"/>
    </source>
</evidence>
<dbReference type="PANTHER" id="PTHR14514">
    <property type="entry name" value="PKA ANCHORING PROTEIN"/>
    <property type="match status" value="1"/>
</dbReference>
<sequence length="470" mass="52581">LLCFSLSYHLCSLRCSVPEPVCATDLLRGRSLEQQLYSAVCSASSWTDDVESSLFSGHVLLAEGAEAQLCNQEALGKDVREVEEEVGRSRKLVADSAGLCKEAQAPMEEALDYLHVRLETLDSVLEQRCEETRRRLQELSSFQVGLVHACLSQSFADTASPPCFPVTPPLRESDVPLPPQTIAEAEESVRELEQRMVELKSRGEVLQPDQVCTQELLKLQDAHEELVHLVGSRRSGLNQNLALKVQCEQALQDLVDLLDTAQDKMAADQKMIASSVDEVQNVLDKHKEFFQGLESHMILTETLFRRIGGFVLPRENQALEETLAQAQGVLKQAHKRGVELEYVLESWTLLEEQYQALLTQLEAVEASIPTVGLVEETEERLAERIALYQRLKAGLAQRQPQLYQALEDGKRLLLTVSCSGLEAQLTQLAEHWLSCSTRVNKELHRCPGHPFLNLSELPLESVIIKNHNGF</sequence>
<name>A0A3B3SWR2_9TELE</name>
<evidence type="ECO:0000256" key="3">
    <source>
        <dbReference type="ARBA" id="ARBA00022737"/>
    </source>
</evidence>
<dbReference type="AlphaFoldDB" id="A0A3B3SWR2"/>
<proteinExistence type="predicted"/>
<comment type="subcellular location">
    <subcellularLocation>
        <location evidence="1">Endomembrane system</location>
    </subcellularLocation>
</comment>
<dbReference type="Gene3D" id="1.20.58.60">
    <property type="match status" value="1"/>
</dbReference>
<reference evidence="5" key="2">
    <citation type="submission" date="2025-09" db="UniProtKB">
        <authorList>
            <consortium name="Ensembl"/>
        </authorList>
    </citation>
    <scope>IDENTIFICATION</scope>
</reference>
<evidence type="ECO:0000256" key="2">
    <source>
        <dbReference type="ARBA" id="ARBA00022553"/>
    </source>
</evidence>
<keyword evidence="2" id="KW-0597">Phosphoprotein</keyword>
<dbReference type="Proteomes" id="UP000261540">
    <property type="component" value="Unplaced"/>
</dbReference>
<dbReference type="STRING" id="1676925.ENSPKIP00000035197"/>
<dbReference type="PANTHER" id="PTHR14514:SF3">
    <property type="entry name" value="NESPRIN-1"/>
    <property type="match status" value="1"/>
</dbReference>
<keyword evidence="6" id="KW-1185">Reference proteome</keyword>
<dbReference type="SUPFAM" id="SSF46966">
    <property type="entry name" value="Spectrin repeat"/>
    <property type="match status" value="1"/>
</dbReference>